<proteinExistence type="predicted"/>
<sequence length="150" mass="16674">MYLRVFLSTLVLRCSSRPTLFRNPVLRLTLASPAIRQNSCVNVLGPRISSMSSVVSGLSIALNDWLYSKEPHVTIYSSMRQILLLSISMELLLLRNYSPLWPILLAFESTEREARCTSATRPSQAIIITSSISSAAEQLISKNKCLGISK</sequence>
<evidence type="ECO:0000313" key="1">
    <source>
        <dbReference type="EMBL" id="KAF2665701.1"/>
    </source>
</evidence>
<keyword evidence="2" id="KW-1185">Reference proteome</keyword>
<organism evidence="1 2">
    <name type="scientific">Microthyrium microscopicum</name>
    <dbReference type="NCBI Taxonomy" id="703497"/>
    <lineage>
        <taxon>Eukaryota</taxon>
        <taxon>Fungi</taxon>
        <taxon>Dikarya</taxon>
        <taxon>Ascomycota</taxon>
        <taxon>Pezizomycotina</taxon>
        <taxon>Dothideomycetes</taxon>
        <taxon>Dothideomycetes incertae sedis</taxon>
        <taxon>Microthyriales</taxon>
        <taxon>Microthyriaceae</taxon>
        <taxon>Microthyrium</taxon>
    </lineage>
</organism>
<reference evidence="1" key="1">
    <citation type="journal article" date="2020" name="Stud. Mycol.">
        <title>101 Dothideomycetes genomes: a test case for predicting lifestyles and emergence of pathogens.</title>
        <authorList>
            <person name="Haridas S."/>
            <person name="Albert R."/>
            <person name="Binder M."/>
            <person name="Bloem J."/>
            <person name="Labutti K."/>
            <person name="Salamov A."/>
            <person name="Andreopoulos B."/>
            <person name="Baker S."/>
            <person name="Barry K."/>
            <person name="Bills G."/>
            <person name="Bluhm B."/>
            <person name="Cannon C."/>
            <person name="Castanera R."/>
            <person name="Culley D."/>
            <person name="Daum C."/>
            <person name="Ezra D."/>
            <person name="Gonzalez J."/>
            <person name="Henrissat B."/>
            <person name="Kuo A."/>
            <person name="Liang C."/>
            <person name="Lipzen A."/>
            <person name="Lutzoni F."/>
            <person name="Magnuson J."/>
            <person name="Mondo S."/>
            <person name="Nolan M."/>
            <person name="Ohm R."/>
            <person name="Pangilinan J."/>
            <person name="Park H.-J."/>
            <person name="Ramirez L."/>
            <person name="Alfaro M."/>
            <person name="Sun H."/>
            <person name="Tritt A."/>
            <person name="Yoshinaga Y."/>
            <person name="Zwiers L.-H."/>
            <person name="Turgeon B."/>
            <person name="Goodwin S."/>
            <person name="Spatafora J."/>
            <person name="Crous P."/>
            <person name="Grigoriev I."/>
        </authorList>
    </citation>
    <scope>NUCLEOTIDE SEQUENCE</scope>
    <source>
        <strain evidence="1">CBS 115976</strain>
    </source>
</reference>
<protein>
    <submittedName>
        <fullName evidence="1">Uncharacterized protein</fullName>
    </submittedName>
</protein>
<name>A0A6A6U275_9PEZI</name>
<dbReference type="Proteomes" id="UP000799302">
    <property type="component" value="Unassembled WGS sequence"/>
</dbReference>
<evidence type="ECO:0000313" key="2">
    <source>
        <dbReference type="Proteomes" id="UP000799302"/>
    </source>
</evidence>
<dbReference type="EMBL" id="MU004240">
    <property type="protein sequence ID" value="KAF2665701.1"/>
    <property type="molecule type" value="Genomic_DNA"/>
</dbReference>
<dbReference type="AlphaFoldDB" id="A0A6A6U275"/>
<accession>A0A6A6U275</accession>
<gene>
    <name evidence="1" type="ORF">BT63DRAFT_73446</name>
</gene>